<evidence type="ECO:0000256" key="1">
    <source>
        <dbReference type="SAM" id="Phobius"/>
    </source>
</evidence>
<feature type="transmembrane region" description="Helical" evidence="1">
    <location>
        <begin position="333"/>
        <end position="351"/>
    </location>
</feature>
<keyword evidence="1" id="KW-1133">Transmembrane helix</keyword>
<organism evidence="2 3">
    <name type="scientific">Trichomonas vaginalis (strain ATCC PRA-98 / G3)</name>
    <dbReference type="NCBI Taxonomy" id="412133"/>
    <lineage>
        <taxon>Eukaryota</taxon>
        <taxon>Metamonada</taxon>
        <taxon>Parabasalia</taxon>
        <taxon>Trichomonadida</taxon>
        <taxon>Trichomonadidae</taxon>
        <taxon>Trichomonas</taxon>
    </lineage>
</organism>
<keyword evidence="3" id="KW-1185">Reference proteome</keyword>
<dbReference type="VEuPathDB" id="TrichDB:TVAG_098890"/>
<accession>A2EME0</accession>
<reference evidence="2" key="2">
    <citation type="journal article" date="2007" name="Science">
        <title>Draft genome sequence of the sexually transmitted pathogen Trichomonas vaginalis.</title>
        <authorList>
            <person name="Carlton J.M."/>
            <person name="Hirt R.P."/>
            <person name="Silva J.C."/>
            <person name="Delcher A.L."/>
            <person name="Schatz M."/>
            <person name="Zhao Q."/>
            <person name="Wortman J.R."/>
            <person name="Bidwell S.L."/>
            <person name="Alsmark U.C.M."/>
            <person name="Besteiro S."/>
            <person name="Sicheritz-Ponten T."/>
            <person name="Noel C.J."/>
            <person name="Dacks J.B."/>
            <person name="Foster P.G."/>
            <person name="Simillion C."/>
            <person name="Van de Peer Y."/>
            <person name="Miranda-Saavedra D."/>
            <person name="Barton G.J."/>
            <person name="Westrop G.D."/>
            <person name="Mueller S."/>
            <person name="Dessi D."/>
            <person name="Fiori P.L."/>
            <person name="Ren Q."/>
            <person name="Paulsen I."/>
            <person name="Zhang H."/>
            <person name="Bastida-Corcuera F.D."/>
            <person name="Simoes-Barbosa A."/>
            <person name="Brown M.T."/>
            <person name="Hayes R.D."/>
            <person name="Mukherjee M."/>
            <person name="Okumura C.Y."/>
            <person name="Schneider R."/>
            <person name="Smith A.J."/>
            <person name="Vanacova S."/>
            <person name="Villalvazo M."/>
            <person name="Haas B.J."/>
            <person name="Pertea M."/>
            <person name="Feldblyum T.V."/>
            <person name="Utterback T.R."/>
            <person name="Shu C.L."/>
            <person name="Osoegawa K."/>
            <person name="de Jong P.J."/>
            <person name="Hrdy I."/>
            <person name="Horvathova L."/>
            <person name="Zubacova Z."/>
            <person name="Dolezal P."/>
            <person name="Malik S.B."/>
            <person name="Logsdon J.M. Jr."/>
            <person name="Henze K."/>
            <person name="Gupta A."/>
            <person name="Wang C.C."/>
            <person name="Dunne R.L."/>
            <person name="Upcroft J.A."/>
            <person name="Upcroft P."/>
            <person name="White O."/>
            <person name="Salzberg S.L."/>
            <person name="Tang P."/>
            <person name="Chiu C.-H."/>
            <person name="Lee Y.-S."/>
            <person name="Embley T.M."/>
            <person name="Coombs G.H."/>
            <person name="Mottram J.C."/>
            <person name="Tachezy J."/>
            <person name="Fraser-Liggett C.M."/>
            <person name="Johnson P.J."/>
        </authorList>
    </citation>
    <scope>NUCLEOTIDE SEQUENCE [LARGE SCALE GENOMIC DNA]</scope>
    <source>
        <strain evidence="2">G3</strain>
    </source>
</reference>
<dbReference type="PANTHER" id="PTHR14795:SF0">
    <property type="entry name" value="TRANSMEMBRANE PROTEIN 62"/>
    <property type="match status" value="1"/>
</dbReference>
<keyword evidence="1" id="KW-0472">Membrane</keyword>
<dbReference type="EMBL" id="DS113430">
    <property type="protein sequence ID" value="EAY06178.1"/>
    <property type="molecule type" value="Genomic_DNA"/>
</dbReference>
<dbReference type="RefSeq" id="XP_001318401.1">
    <property type="nucleotide sequence ID" value="XM_001318366.1"/>
</dbReference>
<dbReference type="KEGG" id="tva:4764053"/>
<dbReference type="Gene3D" id="3.60.21.10">
    <property type="match status" value="1"/>
</dbReference>
<name>A2EME0_TRIV3</name>
<dbReference type="VEuPathDB" id="TrichDB:TVAGG3_0100080"/>
<evidence type="ECO:0008006" key="4">
    <source>
        <dbReference type="Google" id="ProtNLM"/>
    </source>
</evidence>
<dbReference type="PANTHER" id="PTHR14795">
    <property type="entry name" value="HELICASE RELATED"/>
    <property type="match status" value="1"/>
</dbReference>
<evidence type="ECO:0000313" key="2">
    <source>
        <dbReference type="EMBL" id="EAY06178.1"/>
    </source>
</evidence>
<protein>
    <recommendedName>
        <fullName evidence="4">Calcineurin-like phosphoesterase domain-containing protein</fullName>
    </recommendedName>
</protein>
<dbReference type="AlphaFoldDB" id="A2EME0"/>
<dbReference type="InterPro" id="IPR029052">
    <property type="entry name" value="Metallo-depent_PP-like"/>
</dbReference>
<keyword evidence="1" id="KW-0812">Transmembrane</keyword>
<reference evidence="2" key="1">
    <citation type="submission" date="2006-10" db="EMBL/GenBank/DDBJ databases">
        <authorList>
            <person name="Amadeo P."/>
            <person name="Zhao Q."/>
            <person name="Wortman J."/>
            <person name="Fraser-Liggett C."/>
            <person name="Carlton J."/>
        </authorList>
    </citation>
    <scope>NUCLEOTIDE SEQUENCE</scope>
    <source>
        <strain evidence="2">G3</strain>
    </source>
</reference>
<dbReference type="SUPFAM" id="SSF56300">
    <property type="entry name" value="Metallo-dependent phosphatases"/>
    <property type="match status" value="1"/>
</dbReference>
<feature type="transmembrane region" description="Helical" evidence="1">
    <location>
        <begin position="397"/>
        <end position="418"/>
    </location>
</feature>
<gene>
    <name evidence="2" type="ORF">TVAG_098890</name>
</gene>
<dbReference type="Proteomes" id="UP000001542">
    <property type="component" value="Unassembled WGS sequence"/>
</dbReference>
<feature type="transmembrane region" description="Helical" evidence="1">
    <location>
        <begin position="371"/>
        <end position="390"/>
    </location>
</feature>
<dbReference type="GO" id="GO:0016787">
    <property type="term" value="F:hydrolase activity"/>
    <property type="evidence" value="ECO:0007669"/>
    <property type="project" value="InterPro"/>
</dbReference>
<dbReference type="InParanoid" id="A2EME0"/>
<evidence type="ECO:0000313" key="3">
    <source>
        <dbReference type="Proteomes" id="UP000001542"/>
    </source>
</evidence>
<dbReference type="OrthoDB" id="27234at2759"/>
<proteinExistence type="predicted"/>
<sequence>MNILTGDLVDDFPYNDYPKYGSQQPKDWEIYRNITSGIDKDVWFEIAGNHDEFGVFSFDSDGHNFRKSIKTNLSDISQFHLQERIVPTNGGYNIHIIGVNPFVYPSAHPPFVYWPRPSRETMDKLEEIIEKVPEGDEVIVMDHYPLKLFPPHKRTSSGKNFQELMTTGKVHYFLSGHLHPAKPKLMHFPNLLEVVAVDSKSHNYIGCFTYDNHRFVYHQVNITRPPYAYVTNPVPTSQLTNHQIFNEVGTPVRVLSMHSKMPKITVSGDLNGEMTCKKLNSGHFLCELENNLKQGQYSISLNGSITKTVNFTIGEKSDWYLEAEYKDVNNERYIFQTILLFIVILFFIFPLPKSKFAEEFLDILNGVQTEISTTKLIIIILFGWILSIRFRIQKLSFWIKGLLLVALLWPLVLPAIFLEIEGHKGFIWMWGYECGGKFYYAI</sequence>